<gene>
    <name evidence="3" type="ORF">KEC16_18750</name>
</gene>
<dbReference type="Gene3D" id="3.40.50.1980">
    <property type="entry name" value="Nitrogenase molybdenum iron protein domain"/>
    <property type="match status" value="2"/>
</dbReference>
<keyword evidence="1" id="KW-0732">Signal</keyword>
<dbReference type="SUPFAM" id="SSF53807">
    <property type="entry name" value="Helical backbone' metal receptor"/>
    <property type="match status" value="1"/>
</dbReference>
<feature type="domain" description="Fe/B12 periplasmic-binding" evidence="2">
    <location>
        <begin position="84"/>
        <end position="240"/>
    </location>
</feature>
<evidence type="ECO:0000259" key="2">
    <source>
        <dbReference type="Pfam" id="PF01497"/>
    </source>
</evidence>
<organism evidence="3 4">
    <name type="scientific">Magnetospirillum sulfuroxidans</name>
    <dbReference type="NCBI Taxonomy" id="611300"/>
    <lineage>
        <taxon>Bacteria</taxon>
        <taxon>Pseudomonadati</taxon>
        <taxon>Pseudomonadota</taxon>
        <taxon>Alphaproteobacteria</taxon>
        <taxon>Rhodospirillales</taxon>
        <taxon>Rhodospirillaceae</taxon>
        <taxon>Magnetospirillum</taxon>
    </lineage>
</organism>
<dbReference type="Proteomes" id="UP000680714">
    <property type="component" value="Unassembled WGS sequence"/>
</dbReference>
<evidence type="ECO:0000313" key="3">
    <source>
        <dbReference type="EMBL" id="MBR9973771.1"/>
    </source>
</evidence>
<evidence type="ECO:0000313" key="4">
    <source>
        <dbReference type="Proteomes" id="UP000680714"/>
    </source>
</evidence>
<name>A0ABS5IHM5_9PROT</name>
<dbReference type="Pfam" id="PF01497">
    <property type="entry name" value="Peripla_BP_2"/>
    <property type="match status" value="1"/>
</dbReference>
<dbReference type="RefSeq" id="WP_211551815.1">
    <property type="nucleotide sequence ID" value="NZ_JAGTUF010000031.1"/>
</dbReference>
<evidence type="ECO:0000256" key="1">
    <source>
        <dbReference type="SAM" id="SignalP"/>
    </source>
</evidence>
<keyword evidence="4" id="KW-1185">Reference proteome</keyword>
<sequence>MIPTKSLMAGLLLLAVPALADPALPMVASTMVCADQYPLALLPPENIIGVSALGHDPIISALADRAARLPTIKNDAESYIMAQADLVLGSDMGDSKTLSTLQRLGVEVLRIPSRNSFPAIWEQLAIVSRKLKAEGTAKALDDDARRRLEAVPSTPADRSVVAAYFNSGYGTAAAGTYVDEEMKAAGYRSLATELGMKGWARLDLETLVLHRPPAIVQANFAMKTNRLSARFMQNPVFQKIRDSVTVVNIPGYKTACGNWTLVEGVEFLHAARQGGDTP</sequence>
<dbReference type="InterPro" id="IPR050902">
    <property type="entry name" value="ABC_Transporter_SBP"/>
</dbReference>
<protein>
    <submittedName>
        <fullName evidence="3">ABC transporter substrate-binding protein</fullName>
    </submittedName>
</protein>
<dbReference type="EMBL" id="JAGTUF010000031">
    <property type="protein sequence ID" value="MBR9973771.1"/>
    <property type="molecule type" value="Genomic_DNA"/>
</dbReference>
<accession>A0ABS5IHM5</accession>
<feature type="signal peptide" evidence="1">
    <location>
        <begin position="1"/>
        <end position="20"/>
    </location>
</feature>
<comment type="caution">
    <text evidence="3">The sequence shown here is derived from an EMBL/GenBank/DDBJ whole genome shotgun (WGS) entry which is preliminary data.</text>
</comment>
<dbReference type="PANTHER" id="PTHR30535:SF34">
    <property type="entry name" value="MOLYBDATE-BINDING PROTEIN MOLA"/>
    <property type="match status" value="1"/>
</dbReference>
<dbReference type="InterPro" id="IPR002491">
    <property type="entry name" value="ABC_transptr_periplasmic_BD"/>
</dbReference>
<dbReference type="PANTHER" id="PTHR30535">
    <property type="entry name" value="VITAMIN B12-BINDING PROTEIN"/>
    <property type="match status" value="1"/>
</dbReference>
<reference evidence="3 4" key="1">
    <citation type="submission" date="2021-04" db="EMBL/GenBank/DDBJ databases">
        <title>Magnetospirillum sulfuroxidans sp. nov., a facultative chemolithoautotrophic sulfur-oxidizing alphaproteobacterium isolated from freshwater sediment and proposals for Paramagetospirillum gen. nov., and Magnetospirillaceae fam. nov.</title>
        <authorList>
            <person name="Koziaeva V."/>
            <person name="Geelhoed J.S."/>
            <person name="Sorokin D.Y."/>
            <person name="Grouzdev D.S."/>
        </authorList>
    </citation>
    <scope>NUCLEOTIDE SEQUENCE [LARGE SCALE GENOMIC DNA]</scope>
    <source>
        <strain evidence="3 4">J10</strain>
    </source>
</reference>
<proteinExistence type="predicted"/>
<feature type="chain" id="PRO_5046700218" evidence="1">
    <location>
        <begin position="21"/>
        <end position="278"/>
    </location>
</feature>